<reference evidence="1 2" key="1">
    <citation type="submission" date="2014-12" db="EMBL/GenBank/DDBJ databases">
        <title>Complete genome sequence of Herbaspirillum rubrisubalbicans Os38.</title>
        <authorList>
            <person name="Chen M."/>
            <person name="An Q."/>
        </authorList>
    </citation>
    <scope>NUCLEOTIDE SEQUENCE [LARGE SCALE GENOMIC DNA]</scope>
    <source>
        <strain evidence="1 2">Os38</strain>
    </source>
</reference>
<dbReference type="Proteomes" id="UP000248631">
    <property type="component" value="Unassembled WGS sequence"/>
</dbReference>
<dbReference type="EMBL" id="JUGD01000022">
    <property type="protein sequence ID" value="RAM63123.1"/>
    <property type="molecule type" value="Genomic_DNA"/>
</dbReference>
<proteinExistence type="predicted"/>
<name>A0ABX9BYV2_9BURK</name>
<accession>A0ABX9BYV2</accession>
<protein>
    <recommendedName>
        <fullName evidence="3">FIST domain-containing protein</fullName>
    </recommendedName>
</protein>
<dbReference type="RefSeq" id="WP_112069180.1">
    <property type="nucleotide sequence ID" value="NZ_JUGD01000022.1"/>
</dbReference>
<organism evidence="1 2">
    <name type="scientific">Herbaspirillum rubrisubalbicans</name>
    <dbReference type="NCBI Taxonomy" id="80842"/>
    <lineage>
        <taxon>Bacteria</taxon>
        <taxon>Pseudomonadati</taxon>
        <taxon>Pseudomonadota</taxon>
        <taxon>Betaproteobacteria</taxon>
        <taxon>Burkholderiales</taxon>
        <taxon>Oxalobacteraceae</taxon>
        <taxon>Herbaspirillum</taxon>
    </lineage>
</organism>
<evidence type="ECO:0008006" key="3">
    <source>
        <dbReference type="Google" id="ProtNLM"/>
    </source>
</evidence>
<keyword evidence="2" id="KW-1185">Reference proteome</keyword>
<sequence>MKADKYLVLIHFAAKITRANLTEVAKQVTRAVRDALQNSEAICSTASSVAFVGESRASADSLFRLLASDLRPGDNLSIFSLGQGIATSHSGLHKWATRQGAIQAAETGDP</sequence>
<gene>
    <name evidence="1" type="ORF">RB24_17505</name>
</gene>
<comment type="caution">
    <text evidence="1">The sequence shown here is derived from an EMBL/GenBank/DDBJ whole genome shotgun (WGS) entry which is preliminary data.</text>
</comment>
<evidence type="ECO:0000313" key="2">
    <source>
        <dbReference type="Proteomes" id="UP000248631"/>
    </source>
</evidence>
<evidence type="ECO:0000313" key="1">
    <source>
        <dbReference type="EMBL" id="RAM63123.1"/>
    </source>
</evidence>